<dbReference type="GO" id="GO:0005737">
    <property type="term" value="C:cytoplasm"/>
    <property type="evidence" value="ECO:0007669"/>
    <property type="project" value="TreeGrafter"/>
</dbReference>
<dbReference type="InterPro" id="IPR050512">
    <property type="entry name" value="Sulf_AdTrans/APS_kinase"/>
</dbReference>
<dbReference type="PANTHER" id="PTHR42700">
    <property type="entry name" value="SULFATE ADENYLYLTRANSFERASE"/>
    <property type="match status" value="1"/>
</dbReference>
<protein>
    <recommendedName>
        <fullName evidence="1">adenylyl-sulfate kinase</fullName>
        <ecNumber evidence="1">2.7.1.25</ecNumber>
    </recommendedName>
</protein>
<evidence type="ECO:0000259" key="6">
    <source>
        <dbReference type="Pfam" id="PF01583"/>
    </source>
</evidence>
<organism evidence="8">
    <name type="scientific">mine drainage metagenome</name>
    <dbReference type="NCBI Taxonomy" id="410659"/>
    <lineage>
        <taxon>unclassified sequences</taxon>
        <taxon>metagenomes</taxon>
        <taxon>ecological metagenomes</taxon>
    </lineage>
</organism>
<keyword evidence="4" id="KW-0067">ATP-binding</keyword>
<evidence type="ECO:0000256" key="4">
    <source>
        <dbReference type="ARBA" id="ARBA00022840"/>
    </source>
</evidence>
<dbReference type="AlphaFoldDB" id="A0A1J5SFB2"/>
<feature type="domain" description="APS kinase" evidence="6">
    <location>
        <begin position="114"/>
        <end position="264"/>
    </location>
</feature>
<gene>
    <name evidence="8" type="primary">cysC_2</name>
    <name evidence="8" type="ORF">GALL_109330</name>
</gene>
<dbReference type="HAMAP" id="MF_00065">
    <property type="entry name" value="Adenylyl_sulf_kinase"/>
    <property type="match status" value="1"/>
</dbReference>
<evidence type="ECO:0000256" key="1">
    <source>
        <dbReference type="ARBA" id="ARBA00012121"/>
    </source>
</evidence>
<proteinExistence type="inferred from homology"/>
<comment type="caution">
    <text evidence="8">The sequence shown here is derived from an EMBL/GenBank/DDBJ whole genome shotgun (WGS) entry which is preliminary data.</text>
</comment>
<dbReference type="EC" id="2.7.1.25" evidence="1"/>
<reference evidence="8" key="1">
    <citation type="submission" date="2016-10" db="EMBL/GenBank/DDBJ databases">
        <title>Sequence of Gallionella enrichment culture.</title>
        <authorList>
            <person name="Poehlein A."/>
            <person name="Muehling M."/>
            <person name="Daniel R."/>
        </authorList>
    </citation>
    <scope>NUCLEOTIDE SEQUENCE</scope>
</reference>
<evidence type="ECO:0000313" key="8">
    <source>
        <dbReference type="EMBL" id="OIR07026.1"/>
    </source>
</evidence>
<feature type="domain" description="DUF2061" evidence="7">
    <location>
        <begin position="20"/>
        <end position="71"/>
    </location>
</feature>
<keyword evidence="3" id="KW-0547">Nucleotide-binding</keyword>
<dbReference type="GO" id="GO:0010134">
    <property type="term" value="P:sulfate assimilation via adenylyl sulfate reduction"/>
    <property type="evidence" value="ECO:0007669"/>
    <property type="project" value="TreeGrafter"/>
</dbReference>
<dbReference type="GO" id="GO:0004020">
    <property type="term" value="F:adenylylsulfate kinase activity"/>
    <property type="evidence" value="ECO:0007669"/>
    <property type="project" value="UniProtKB-EC"/>
</dbReference>
<feature type="transmembrane region" description="Helical" evidence="5">
    <location>
        <begin position="20"/>
        <end position="41"/>
    </location>
</feature>
<dbReference type="GO" id="GO:0005524">
    <property type="term" value="F:ATP binding"/>
    <property type="evidence" value="ECO:0007669"/>
    <property type="project" value="InterPro"/>
</dbReference>
<keyword evidence="5" id="KW-1133">Transmembrane helix</keyword>
<dbReference type="CDD" id="cd02027">
    <property type="entry name" value="APSK"/>
    <property type="match status" value="1"/>
</dbReference>
<dbReference type="SUPFAM" id="SSF52540">
    <property type="entry name" value="P-loop containing nucleoside triphosphate hydrolases"/>
    <property type="match status" value="1"/>
</dbReference>
<dbReference type="NCBIfam" id="TIGR00455">
    <property type="entry name" value="apsK"/>
    <property type="match status" value="1"/>
</dbReference>
<dbReference type="PANTHER" id="PTHR42700:SF1">
    <property type="entry name" value="SULFATE ADENYLYLTRANSFERASE"/>
    <property type="match status" value="1"/>
</dbReference>
<dbReference type="InterPro" id="IPR027417">
    <property type="entry name" value="P-loop_NTPase"/>
</dbReference>
<dbReference type="GO" id="GO:0004781">
    <property type="term" value="F:sulfate adenylyltransferase (ATP) activity"/>
    <property type="evidence" value="ECO:0007669"/>
    <property type="project" value="TreeGrafter"/>
</dbReference>
<dbReference type="GO" id="GO:0019379">
    <property type="term" value="P:sulfate assimilation, phosphoadenylyl sulfate reduction by phosphoadenylyl-sulfate reductase (thioredoxin)"/>
    <property type="evidence" value="ECO:0007669"/>
    <property type="project" value="TreeGrafter"/>
</dbReference>
<dbReference type="Gene3D" id="3.40.50.300">
    <property type="entry name" value="P-loop containing nucleotide triphosphate hydrolases"/>
    <property type="match status" value="1"/>
</dbReference>
<dbReference type="NCBIfam" id="NF003013">
    <property type="entry name" value="PRK03846.1"/>
    <property type="match status" value="1"/>
</dbReference>
<evidence type="ECO:0000256" key="2">
    <source>
        <dbReference type="ARBA" id="ARBA00022679"/>
    </source>
</evidence>
<name>A0A1J5SFB2_9ZZZZ</name>
<dbReference type="InterPro" id="IPR059117">
    <property type="entry name" value="APS_kinase_dom"/>
</dbReference>
<dbReference type="InterPro" id="IPR002891">
    <property type="entry name" value="APS"/>
</dbReference>
<keyword evidence="5" id="KW-0472">Membrane</keyword>
<evidence type="ECO:0000259" key="7">
    <source>
        <dbReference type="Pfam" id="PF09834"/>
    </source>
</evidence>
<evidence type="ECO:0000256" key="5">
    <source>
        <dbReference type="SAM" id="Phobius"/>
    </source>
</evidence>
<dbReference type="EMBL" id="MLJW01000040">
    <property type="protein sequence ID" value="OIR07026.1"/>
    <property type="molecule type" value="Genomic_DNA"/>
</dbReference>
<keyword evidence="2 8" id="KW-0808">Transferase</keyword>
<dbReference type="InterPro" id="IPR018638">
    <property type="entry name" value="DUF2061_membrane"/>
</dbReference>
<dbReference type="Pfam" id="PF01583">
    <property type="entry name" value="APS_kinase"/>
    <property type="match status" value="1"/>
</dbReference>
<sequence length="292" mass="33137">MITDILMHVFKKDPSVKRHLVKTLTWNVVGTIDTILLVWLITRNGDLSLKIGAIEFATKTMLYFFHERVWHLIKYGLPTRFQSAATVKQRLTNQLFLQQTAISKTDREQVNNHKGFTIWLTGLSASGKSSIAFALDDLLFKDHIKAFVLDGDNTRLGINSDLGFSKEDRKENIRRVAEICRLFNEAGTIAIASFISPFEDDRQMARQIIGAENCIEVFVDADIETCKKRDLKGLYLLAEQGKIKEFTGVSSKYEIPLEPQIHVKTDHATVNESVAIIANYLETHQLLKIGRS</sequence>
<dbReference type="Pfam" id="PF09834">
    <property type="entry name" value="DUF2061"/>
    <property type="match status" value="1"/>
</dbReference>
<evidence type="ECO:0000256" key="3">
    <source>
        <dbReference type="ARBA" id="ARBA00022741"/>
    </source>
</evidence>
<keyword evidence="5" id="KW-0812">Transmembrane</keyword>
<keyword evidence="8" id="KW-0418">Kinase</keyword>
<accession>A0A1J5SFB2</accession>